<evidence type="ECO:0000256" key="4">
    <source>
        <dbReference type="ARBA" id="ARBA00023136"/>
    </source>
</evidence>
<comment type="subcellular location">
    <subcellularLocation>
        <location evidence="1">Endomembrane system</location>
        <topology evidence="1">Multi-pass membrane protein</topology>
    </subcellularLocation>
</comment>
<dbReference type="Pfam" id="PF01988">
    <property type="entry name" value="VIT1"/>
    <property type="match status" value="1"/>
</dbReference>
<reference evidence="6 7" key="1">
    <citation type="submission" date="2020-10" db="EMBL/GenBank/DDBJ databases">
        <title>Ca. Dormibacterota MAGs.</title>
        <authorList>
            <person name="Montgomery K."/>
        </authorList>
    </citation>
    <scope>NUCLEOTIDE SEQUENCE [LARGE SCALE GENOMIC DNA]</scope>
    <source>
        <strain evidence="6">SC8811_S16_3</strain>
    </source>
</reference>
<feature type="transmembrane region" description="Helical" evidence="5">
    <location>
        <begin position="376"/>
        <end position="394"/>
    </location>
</feature>
<dbReference type="GO" id="GO:0030026">
    <property type="term" value="P:intracellular manganese ion homeostasis"/>
    <property type="evidence" value="ECO:0007669"/>
    <property type="project" value="InterPro"/>
</dbReference>
<gene>
    <name evidence="6" type="ORF">JF888_04135</name>
</gene>
<feature type="transmembrane region" description="Helical" evidence="5">
    <location>
        <begin position="343"/>
        <end position="364"/>
    </location>
</feature>
<dbReference type="InterPro" id="IPR009078">
    <property type="entry name" value="Ferritin-like_SF"/>
</dbReference>
<protein>
    <submittedName>
        <fullName evidence="6">VIT1/CCC1 transporter family protein</fullName>
    </submittedName>
</protein>
<keyword evidence="3 5" id="KW-1133">Transmembrane helix</keyword>
<keyword evidence="4 5" id="KW-0472">Membrane</keyword>
<evidence type="ECO:0000256" key="1">
    <source>
        <dbReference type="ARBA" id="ARBA00004127"/>
    </source>
</evidence>
<evidence type="ECO:0000313" key="6">
    <source>
        <dbReference type="EMBL" id="MBJ7602370.1"/>
    </source>
</evidence>
<keyword evidence="2 5" id="KW-0812">Transmembrane</keyword>
<dbReference type="EMBL" id="JAEKNQ010000019">
    <property type="protein sequence ID" value="MBJ7602370.1"/>
    <property type="molecule type" value="Genomic_DNA"/>
</dbReference>
<name>A0A934KHU5_9BACT</name>
<sequence length="398" mass="42504">MSSKSTQRNHPVSGEPVDRLLKAWRGEIEARYVYDVLARREPDKRRQLILHQIADGEMQHRLRLEARLSELGEPLPDPKSVRISPWLKLQARLAPQDKLLRAREAAEDDEVLGVYGSSTGDPATDAVLQGIRADEAAHSKEVGAMLEGPVPDPQPLASPGPQGRLDRILGRERWHRTGSGWISDAIYGANDGLAAVFGIVAGVSGATNAQDRFVLTAGLAGASASALSMGVGAWLAARSTSEVAAANLAHERRELEEHPAEEKEELSLFYQLKGLDRKDADELVEKLARNPEAMLQTLAAEEFGGLDPGGNPWTAGLAGFVSTAVGAIIPVIPFFFVGGTTGVVWAAGVSLVAHFLVGAAKSLFTLRSWWSSGLEMTLAGVIVGGATFLLGIVFKAST</sequence>
<evidence type="ECO:0000256" key="2">
    <source>
        <dbReference type="ARBA" id="ARBA00022692"/>
    </source>
</evidence>
<dbReference type="AlphaFoldDB" id="A0A934KHU5"/>
<organism evidence="6 7">
    <name type="scientific">Candidatus Dormiibacter inghamiae</name>
    <dbReference type="NCBI Taxonomy" id="3127013"/>
    <lineage>
        <taxon>Bacteria</taxon>
        <taxon>Bacillati</taxon>
        <taxon>Candidatus Dormiibacterota</taxon>
        <taxon>Candidatus Dormibacteria</taxon>
        <taxon>Candidatus Dormibacterales</taxon>
        <taxon>Candidatus Dormibacteraceae</taxon>
        <taxon>Candidatus Dormiibacter</taxon>
    </lineage>
</organism>
<proteinExistence type="predicted"/>
<dbReference type="PANTHER" id="PTHR31851">
    <property type="entry name" value="FE(2+)/MN(2+) TRANSPORTER PCL1"/>
    <property type="match status" value="1"/>
</dbReference>
<dbReference type="SUPFAM" id="SSF47240">
    <property type="entry name" value="Ferritin-like"/>
    <property type="match status" value="1"/>
</dbReference>
<comment type="caution">
    <text evidence="6">The sequence shown here is derived from an EMBL/GenBank/DDBJ whole genome shotgun (WGS) entry which is preliminary data.</text>
</comment>
<evidence type="ECO:0000256" key="5">
    <source>
        <dbReference type="SAM" id="Phobius"/>
    </source>
</evidence>
<dbReference type="InterPro" id="IPR008217">
    <property type="entry name" value="Ccc1_fam"/>
</dbReference>
<feature type="transmembrane region" description="Helical" evidence="5">
    <location>
        <begin position="313"/>
        <end position="336"/>
    </location>
</feature>
<dbReference type="Proteomes" id="UP000620075">
    <property type="component" value="Unassembled WGS sequence"/>
</dbReference>
<evidence type="ECO:0000256" key="3">
    <source>
        <dbReference type="ARBA" id="ARBA00022989"/>
    </source>
</evidence>
<feature type="transmembrane region" description="Helical" evidence="5">
    <location>
        <begin position="213"/>
        <end position="237"/>
    </location>
</feature>
<dbReference type="GO" id="GO:0005384">
    <property type="term" value="F:manganese ion transmembrane transporter activity"/>
    <property type="evidence" value="ECO:0007669"/>
    <property type="project" value="InterPro"/>
</dbReference>
<dbReference type="RefSeq" id="WP_338176841.1">
    <property type="nucleotide sequence ID" value="NZ_JAEKNQ010000019.1"/>
</dbReference>
<evidence type="ECO:0000313" key="7">
    <source>
        <dbReference type="Proteomes" id="UP000620075"/>
    </source>
</evidence>
<accession>A0A934KHU5</accession>
<dbReference type="GO" id="GO:0012505">
    <property type="term" value="C:endomembrane system"/>
    <property type="evidence" value="ECO:0007669"/>
    <property type="project" value="UniProtKB-SubCell"/>
</dbReference>